<evidence type="ECO:0000256" key="2">
    <source>
        <dbReference type="ARBA" id="ARBA00022475"/>
    </source>
</evidence>
<sequence length="206" mass="22126">MEKFATEEQQVEAIKQFWKDNGTAIIIGAVLGLGGLWGWRYYSESQLDAKAKASAEYQAVVETATEEGGIDNISKFAQANPDNGYGNIAALIASRQLVEKGDLEGAAAQLKLVMERTEDTELKSLSAVRLARLQIEMDAADKALATLDGIDSESFAALVAEVRGDAFVKKGQADDARMAYTKALESDTANQLVKMKLDNLSVATGS</sequence>
<evidence type="ECO:0000256" key="3">
    <source>
        <dbReference type="ARBA" id="ARBA00022692"/>
    </source>
</evidence>
<dbReference type="InterPro" id="IPR026039">
    <property type="entry name" value="YfgM"/>
</dbReference>
<dbReference type="EMBL" id="CP039852">
    <property type="protein sequence ID" value="QCZ92979.1"/>
    <property type="molecule type" value="Genomic_DNA"/>
</dbReference>
<dbReference type="Gene3D" id="1.25.40.10">
    <property type="entry name" value="Tetratricopeptide repeat domain"/>
    <property type="match status" value="1"/>
</dbReference>
<evidence type="ECO:0000256" key="4">
    <source>
        <dbReference type="ARBA" id="ARBA00022989"/>
    </source>
</evidence>
<evidence type="ECO:0000313" key="12">
    <source>
        <dbReference type="Proteomes" id="UP000304912"/>
    </source>
</evidence>
<evidence type="ECO:0000256" key="7">
    <source>
        <dbReference type="ARBA" id="ARBA00024197"/>
    </source>
</evidence>
<organism evidence="11 12">
    <name type="scientific">Salinimonas iocasae</name>
    <dbReference type="NCBI Taxonomy" id="2572577"/>
    <lineage>
        <taxon>Bacteria</taxon>
        <taxon>Pseudomonadati</taxon>
        <taxon>Pseudomonadota</taxon>
        <taxon>Gammaproteobacteria</taxon>
        <taxon>Alteromonadales</taxon>
        <taxon>Alteromonadaceae</taxon>
        <taxon>Alteromonas/Salinimonas group</taxon>
        <taxon>Salinimonas</taxon>
    </lineage>
</organism>
<dbReference type="PANTHER" id="PTHR38035:SF1">
    <property type="entry name" value="ANCILLARY SECYEG TRANSLOCON SUBUNIT"/>
    <property type="match status" value="1"/>
</dbReference>
<keyword evidence="4 9" id="KW-1133">Transmembrane helix</keyword>
<keyword evidence="5 9" id="KW-0472">Membrane</keyword>
<dbReference type="RefSeq" id="WP_139755727.1">
    <property type="nucleotide sequence ID" value="NZ_CP039852.1"/>
</dbReference>
<evidence type="ECO:0000256" key="1">
    <source>
        <dbReference type="ARBA" id="ARBA00004401"/>
    </source>
</evidence>
<keyword evidence="12" id="KW-1185">Reference proteome</keyword>
<protein>
    <recommendedName>
        <fullName evidence="8">Ancillary SecYEG translocon subunit</fullName>
    </recommendedName>
</protein>
<dbReference type="OrthoDB" id="9789675at2"/>
<feature type="domain" description="Ancillary SecYEG translocon subunit/Cell division coordinator CpoB TPR" evidence="10">
    <location>
        <begin position="15"/>
        <end position="201"/>
    </location>
</feature>
<keyword evidence="3 9" id="KW-0812">Transmembrane</keyword>
<dbReference type="PIRSF" id="PIRSF006170">
    <property type="entry name" value="YfgM"/>
    <property type="match status" value="1"/>
</dbReference>
<comment type="subcellular location">
    <subcellularLocation>
        <location evidence="1">Cell membrane</location>
        <topology evidence="1">Single-pass type II membrane protein</topology>
    </subcellularLocation>
</comment>
<evidence type="ECO:0000313" key="11">
    <source>
        <dbReference type="EMBL" id="QCZ92979.1"/>
    </source>
</evidence>
<dbReference type="AlphaFoldDB" id="A0A5B7YF02"/>
<keyword evidence="6" id="KW-0143">Chaperone</keyword>
<dbReference type="InterPro" id="IPR018704">
    <property type="entry name" value="SecYEG/CpoB_TPR"/>
</dbReference>
<dbReference type="SUPFAM" id="SSF48452">
    <property type="entry name" value="TPR-like"/>
    <property type="match status" value="1"/>
</dbReference>
<feature type="transmembrane region" description="Helical" evidence="9">
    <location>
        <begin position="24"/>
        <end position="42"/>
    </location>
</feature>
<dbReference type="GO" id="GO:0005886">
    <property type="term" value="C:plasma membrane"/>
    <property type="evidence" value="ECO:0007669"/>
    <property type="project" value="UniProtKB-SubCell"/>
</dbReference>
<evidence type="ECO:0000256" key="8">
    <source>
        <dbReference type="ARBA" id="ARBA00024235"/>
    </source>
</evidence>
<gene>
    <name evidence="11" type="ORF">FBQ74_05500</name>
</gene>
<dbReference type="KEGG" id="salk:FBQ74_05500"/>
<evidence type="ECO:0000256" key="6">
    <source>
        <dbReference type="ARBA" id="ARBA00023186"/>
    </source>
</evidence>
<comment type="similarity">
    <text evidence="7">Belongs to the YfgM family.</text>
</comment>
<evidence type="ECO:0000259" key="10">
    <source>
        <dbReference type="Pfam" id="PF09976"/>
    </source>
</evidence>
<dbReference type="Proteomes" id="UP000304912">
    <property type="component" value="Chromosome"/>
</dbReference>
<keyword evidence="2" id="KW-1003">Cell membrane</keyword>
<dbReference type="Pfam" id="PF09976">
    <property type="entry name" value="TPR_21"/>
    <property type="match status" value="1"/>
</dbReference>
<name>A0A5B7YF02_9ALTE</name>
<evidence type="ECO:0000256" key="5">
    <source>
        <dbReference type="ARBA" id="ARBA00023136"/>
    </source>
</evidence>
<proteinExistence type="inferred from homology"/>
<dbReference type="InterPro" id="IPR011990">
    <property type="entry name" value="TPR-like_helical_dom_sf"/>
</dbReference>
<accession>A0A5B7YF02</accession>
<dbReference type="PANTHER" id="PTHR38035">
    <property type="entry name" value="UPF0070 PROTEIN YFGM"/>
    <property type="match status" value="1"/>
</dbReference>
<reference evidence="11 12" key="1">
    <citation type="submission" date="2019-04" db="EMBL/GenBank/DDBJ databases">
        <title>Salinimonas iocasae sp. nov., a halophilic bacterium isolated from the outer tube casing of tubeworms in Okinawa Trough.</title>
        <authorList>
            <person name="Zhang H."/>
            <person name="Wang H."/>
            <person name="Li C."/>
        </authorList>
    </citation>
    <scope>NUCLEOTIDE SEQUENCE [LARGE SCALE GENOMIC DNA]</scope>
    <source>
        <strain evidence="11 12">KX18D6</strain>
    </source>
</reference>
<dbReference type="GO" id="GO:0044877">
    <property type="term" value="F:protein-containing complex binding"/>
    <property type="evidence" value="ECO:0007669"/>
    <property type="project" value="InterPro"/>
</dbReference>
<evidence type="ECO:0000256" key="9">
    <source>
        <dbReference type="SAM" id="Phobius"/>
    </source>
</evidence>